<dbReference type="SUPFAM" id="SSF55729">
    <property type="entry name" value="Acyl-CoA N-acyltransferases (Nat)"/>
    <property type="match status" value="1"/>
</dbReference>
<evidence type="ECO:0000259" key="2">
    <source>
        <dbReference type="PROSITE" id="PS51186"/>
    </source>
</evidence>
<dbReference type="EMBL" id="CAJNOM010000253">
    <property type="protein sequence ID" value="CAF1287464.1"/>
    <property type="molecule type" value="Genomic_DNA"/>
</dbReference>
<sequence>MMHSNDIETDSSVLIHTLHPIESEIEQCYNITRSIFKAYGQPEDFTNKYIIEQDMSDIQENYLKLSRSHWWVATIGQKIIGQAGVQPKSIGDRTFYNKLIMDETLRFYEDIHPDEICEIRRMAVLSKYENQHIGRKLLQTLIDFARTQDYKAVHLTTSLHMKPACNFYDRCNFTRGQIYRYTVYSNEVINKDKKDIAANREKTDQLTVFLDAPVIFNTLNDLTDDDWEKINHPKLITQVKSKNVYTQDFWMKL</sequence>
<dbReference type="InterPro" id="IPR000182">
    <property type="entry name" value="GNAT_dom"/>
</dbReference>
<dbReference type="Proteomes" id="UP000663832">
    <property type="component" value="Unassembled WGS sequence"/>
</dbReference>
<evidence type="ECO:0000256" key="1">
    <source>
        <dbReference type="ARBA" id="ARBA00022679"/>
    </source>
</evidence>
<dbReference type="GO" id="GO:0008080">
    <property type="term" value="F:N-acetyltransferase activity"/>
    <property type="evidence" value="ECO:0007669"/>
    <property type="project" value="InterPro"/>
</dbReference>
<protein>
    <recommendedName>
        <fullName evidence="2">N-acetyltransferase domain-containing protein</fullName>
    </recommendedName>
</protein>
<evidence type="ECO:0000313" key="3">
    <source>
        <dbReference type="EMBL" id="CAF1287464.1"/>
    </source>
</evidence>
<feature type="domain" description="N-acetyltransferase" evidence="2">
    <location>
        <begin position="13"/>
        <end position="195"/>
    </location>
</feature>
<dbReference type="Gene3D" id="3.40.630.30">
    <property type="match status" value="1"/>
</dbReference>
<proteinExistence type="predicted"/>
<gene>
    <name evidence="3" type="ORF">QVE165_LOCUS30496</name>
</gene>
<dbReference type="AlphaFoldDB" id="A0A815CHC2"/>
<dbReference type="InterPro" id="IPR050769">
    <property type="entry name" value="NAT_camello-type"/>
</dbReference>
<dbReference type="PANTHER" id="PTHR13947">
    <property type="entry name" value="GNAT FAMILY N-ACETYLTRANSFERASE"/>
    <property type="match status" value="1"/>
</dbReference>
<dbReference type="Pfam" id="PF00583">
    <property type="entry name" value="Acetyltransf_1"/>
    <property type="match status" value="1"/>
</dbReference>
<dbReference type="PROSITE" id="PS51186">
    <property type="entry name" value="GNAT"/>
    <property type="match status" value="1"/>
</dbReference>
<dbReference type="CDD" id="cd04301">
    <property type="entry name" value="NAT_SF"/>
    <property type="match status" value="1"/>
</dbReference>
<dbReference type="PANTHER" id="PTHR13947:SF37">
    <property type="entry name" value="LD18367P"/>
    <property type="match status" value="1"/>
</dbReference>
<keyword evidence="4" id="KW-1185">Reference proteome</keyword>
<name>A0A815CHC2_9BILA</name>
<organism evidence="3 4">
    <name type="scientific">Adineta steineri</name>
    <dbReference type="NCBI Taxonomy" id="433720"/>
    <lineage>
        <taxon>Eukaryota</taxon>
        <taxon>Metazoa</taxon>
        <taxon>Spiralia</taxon>
        <taxon>Gnathifera</taxon>
        <taxon>Rotifera</taxon>
        <taxon>Eurotatoria</taxon>
        <taxon>Bdelloidea</taxon>
        <taxon>Adinetida</taxon>
        <taxon>Adinetidae</taxon>
        <taxon>Adineta</taxon>
    </lineage>
</organism>
<reference evidence="3" key="1">
    <citation type="submission" date="2021-02" db="EMBL/GenBank/DDBJ databases">
        <authorList>
            <person name="Nowell W R."/>
        </authorList>
    </citation>
    <scope>NUCLEOTIDE SEQUENCE</scope>
</reference>
<dbReference type="OrthoDB" id="10032104at2759"/>
<accession>A0A815CHC2</accession>
<keyword evidence="1" id="KW-0808">Transferase</keyword>
<comment type="caution">
    <text evidence="3">The sequence shown here is derived from an EMBL/GenBank/DDBJ whole genome shotgun (WGS) entry which is preliminary data.</text>
</comment>
<evidence type="ECO:0000313" key="4">
    <source>
        <dbReference type="Proteomes" id="UP000663832"/>
    </source>
</evidence>
<dbReference type="InterPro" id="IPR016181">
    <property type="entry name" value="Acyl_CoA_acyltransferase"/>
</dbReference>